<comment type="catalytic activity">
    <reaction evidence="13">
        <text>fluoride(in) = fluoride(out)</text>
        <dbReference type="Rhea" id="RHEA:76159"/>
        <dbReference type="ChEBI" id="CHEBI:17051"/>
    </reaction>
    <physiologicalReaction direction="left-to-right" evidence="13">
        <dbReference type="Rhea" id="RHEA:76160"/>
    </physiologicalReaction>
</comment>
<evidence type="ECO:0000256" key="13">
    <source>
        <dbReference type="ARBA" id="ARBA00035585"/>
    </source>
</evidence>
<name>A0ABW8T0V5_9CLOT</name>
<keyword evidence="3 15" id="KW-1003">Cell membrane</keyword>
<dbReference type="PANTHER" id="PTHR28259:SF18">
    <property type="entry name" value="FLUORIDE-SPECIFIC ION CHANNEL FLUC"/>
    <property type="match status" value="1"/>
</dbReference>
<dbReference type="NCBIfam" id="NF010828">
    <property type="entry name" value="PRK14232.1"/>
    <property type="match status" value="1"/>
</dbReference>
<dbReference type="NCBIfam" id="TIGR00494">
    <property type="entry name" value="crcB"/>
    <property type="match status" value="1"/>
</dbReference>
<keyword evidence="9 15" id="KW-0406">Ion transport</keyword>
<dbReference type="PANTHER" id="PTHR28259">
    <property type="entry name" value="FLUORIDE EXPORT PROTEIN 1-RELATED"/>
    <property type="match status" value="1"/>
</dbReference>
<evidence type="ECO:0000256" key="3">
    <source>
        <dbReference type="ARBA" id="ARBA00022475"/>
    </source>
</evidence>
<evidence type="ECO:0000256" key="9">
    <source>
        <dbReference type="ARBA" id="ARBA00023065"/>
    </source>
</evidence>
<sequence>MDYLLVGIGGAFGSIVRYKLGKVISLKSKTKFPLGTFIINITGAFILGIVSSIGVSANLTHLLADGFLGGYTTFSTFMYEGFNLFNEKEKLNAFTYILTSLILGVIGFIIGTKIGFLLK</sequence>
<evidence type="ECO:0000313" key="17">
    <source>
        <dbReference type="Proteomes" id="UP001623591"/>
    </source>
</evidence>
<dbReference type="HAMAP" id="MF_00454">
    <property type="entry name" value="FluC"/>
    <property type="match status" value="1"/>
</dbReference>
<comment type="subcellular location">
    <subcellularLocation>
        <location evidence="1 15">Cell membrane</location>
        <topology evidence="1 15">Multi-pass membrane protein</topology>
    </subcellularLocation>
</comment>
<feature type="transmembrane region" description="Helical" evidence="15">
    <location>
        <begin position="93"/>
        <end position="118"/>
    </location>
</feature>
<dbReference type="Proteomes" id="UP001623591">
    <property type="component" value="Unassembled WGS sequence"/>
</dbReference>
<keyword evidence="10 15" id="KW-0472">Membrane</keyword>
<keyword evidence="17" id="KW-1185">Reference proteome</keyword>
<keyword evidence="7 15" id="KW-1133">Transmembrane helix</keyword>
<comment type="caution">
    <text evidence="16">The sequence shown here is derived from an EMBL/GenBank/DDBJ whole genome shotgun (WGS) entry which is preliminary data.</text>
</comment>
<feature type="binding site" evidence="15">
    <location>
        <position position="69"/>
    </location>
    <ligand>
        <name>Na(+)</name>
        <dbReference type="ChEBI" id="CHEBI:29101"/>
        <note>structural</note>
    </ligand>
</feature>
<organism evidence="16 17">
    <name type="scientific">Candidatus Clostridium stratigraminis</name>
    <dbReference type="NCBI Taxonomy" id="3381661"/>
    <lineage>
        <taxon>Bacteria</taxon>
        <taxon>Bacillati</taxon>
        <taxon>Bacillota</taxon>
        <taxon>Clostridia</taxon>
        <taxon>Eubacteriales</taxon>
        <taxon>Clostridiaceae</taxon>
        <taxon>Clostridium</taxon>
    </lineage>
</organism>
<evidence type="ECO:0000256" key="8">
    <source>
        <dbReference type="ARBA" id="ARBA00023053"/>
    </source>
</evidence>
<comment type="activity regulation">
    <text evidence="15">Na(+) is not transported, but it plays an essential structural role and its presence is essential for fluoride channel function.</text>
</comment>
<keyword evidence="2 15" id="KW-0813">Transport</keyword>
<accession>A0ABW8T0V5</accession>
<evidence type="ECO:0000313" key="16">
    <source>
        <dbReference type="EMBL" id="MFL0245408.1"/>
    </source>
</evidence>
<evidence type="ECO:0000256" key="4">
    <source>
        <dbReference type="ARBA" id="ARBA00022519"/>
    </source>
</evidence>
<keyword evidence="6 15" id="KW-0479">Metal-binding</keyword>
<dbReference type="RefSeq" id="WP_406767875.1">
    <property type="nucleotide sequence ID" value="NZ_JBJHZZ010000001.1"/>
</dbReference>
<evidence type="ECO:0000256" key="2">
    <source>
        <dbReference type="ARBA" id="ARBA00022448"/>
    </source>
</evidence>
<keyword evidence="8 15" id="KW-0915">Sodium</keyword>
<dbReference type="InterPro" id="IPR003691">
    <property type="entry name" value="FluC"/>
</dbReference>
<dbReference type="Pfam" id="PF02537">
    <property type="entry name" value="CRCB"/>
    <property type="match status" value="1"/>
</dbReference>
<dbReference type="EMBL" id="JBJHZZ010000001">
    <property type="protein sequence ID" value="MFL0245408.1"/>
    <property type="molecule type" value="Genomic_DNA"/>
</dbReference>
<feature type="transmembrane region" description="Helical" evidence="15">
    <location>
        <begin position="32"/>
        <end position="55"/>
    </location>
</feature>
<evidence type="ECO:0000256" key="10">
    <source>
        <dbReference type="ARBA" id="ARBA00023136"/>
    </source>
</evidence>
<evidence type="ECO:0000256" key="14">
    <source>
        <dbReference type="ARBA" id="ARBA00049940"/>
    </source>
</evidence>
<evidence type="ECO:0000256" key="7">
    <source>
        <dbReference type="ARBA" id="ARBA00022989"/>
    </source>
</evidence>
<evidence type="ECO:0000256" key="1">
    <source>
        <dbReference type="ARBA" id="ARBA00004651"/>
    </source>
</evidence>
<evidence type="ECO:0000256" key="5">
    <source>
        <dbReference type="ARBA" id="ARBA00022692"/>
    </source>
</evidence>
<comment type="caution">
    <text evidence="15">Lacks conserved residue(s) required for the propagation of feature annotation.</text>
</comment>
<keyword evidence="11 15" id="KW-0407">Ion channel</keyword>
<feature type="binding site" evidence="15">
    <location>
        <position position="72"/>
    </location>
    <ligand>
        <name>Na(+)</name>
        <dbReference type="ChEBI" id="CHEBI:29101"/>
        <note>structural</note>
    </ligand>
</feature>
<evidence type="ECO:0000256" key="6">
    <source>
        <dbReference type="ARBA" id="ARBA00022723"/>
    </source>
</evidence>
<protein>
    <recommendedName>
        <fullName evidence="15">Fluoride-specific ion channel FluC</fullName>
    </recommendedName>
</protein>
<keyword evidence="4" id="KW-0997">Cell inner membrane</keyword>
<evidence type="ECO:0000256" key="12">
    <source>
        <dbReference type="ARBA" id="ARBA00035120"/>
    </source>
</evidence>
<gene>
    <name evidence="15 16" type="primary">crcB</name>
    <name evidence="15" type="synonym">fluC</name>
    <name evidence="16" type="ORF">ACJDUG_00270</name>
</gene>
<evidence type="ECO:0000256" key="11">
    <source>
        <dbReference type="ARBA" id="ARBA00023303"/>
    </source>
</evidence>
<reference evidence="16 17" key="1">
    <citation type="submission" date="2024-11" db="EMBL/GenBank/DDBJ databases">
        <authorList>
            <person name="Heng Y.C."/>
            <person name="Lim A.C.H."/>
            <person name="Lee J.K.Y."/>
            <person name="Kittelmann S."/>
        </authorList>
    </citation>
    <scope>NUCLEOTIDE SEQUENCE [LARGE SCALE GENOMIC DNA]</scope>
    <source>
        <strain evidence="16 17">WILCCON 0185</strain>
    </source>
</reference>
<comment type="function">
    <text evidence="14 15">Fluoride-specific ion channel. Important for reducing fluoride concentration in the cell, thus reducing its toxicity.</text>
</comment>
<proteinExistence type="inferred from homology"/>
<keyword evidence="5 15" id="KW-0812">Transmembrane</keyword>
<comment type="similarity">
    <text evidence="12 15">Belongs to the fluoride channel Fluc/FEX (TC 1.A.43) family.</text>
</comment>
<evidence type="ECO:0000256" key="15">
    <source>
        <dbReference type="HAMAP-Rule" id="MF_00454"/>
    </source>
</evidence>